<proteinExistence type="predicted"/>
<dbReference type="SMART" id="SM00367">
    <property type="entry name" value="LRR_CC"/>
    <property type="match status" value="12"/>
</dbReference>
<dbReference type="InterPro" id="IPR032675">
    <property type="entry name" value="LRR_dom_sf"/>
</dbReference>
<dbReference type="AlphaFoldDB" id="A0A2P2NGT8"/>
<dbReference type="InterPro" id="IPR006553">
    <property type="entry name" value="Leu-rich_rpt_Cys-con_subtyp"/>
</dbReference>
<dbReference type="GO" id="GO:0031146">
    <property type="term" value="P:SCF-dependent proteasomal ubiquitin-dependent protein catabolic process"/>
    <property type="evidence" value="ECO:0007669"/>
    <property type="project" value="TreeGrafter"/>
</dbReference>
<reference evidence="2" key="1">
    <citation type="submission" date="2018-02" db="EMBL/GenBank/DDBJ databases">
        <title>Rhizophora mucronata_Transcriptome.</title>
        <authorList>
            <person name="Meera S.P."/>
            <person name="Sreeshan A."/>
            <person name="Augustine A."/>
        </authorList>
    </citation>
    <scope>NUCLEOTIDE SEQUENCE</scope>
    <source>
        <tissue evidence="2">Leaf</tissue>
    </source>
</reference>
<sequence length="578" mass="64293">MGENKPADLPEECWELIFRSINHRSHLEFLSSVSTRFLRITNQLRRTLAVSSASAAFLPSLLRRFPNIKDIQIRDFEGDLNSLLSQISNSGLDLESLDISHQTHFPLLGLKELGSRMSHLRKLNCSKMGSLLDSDLFAIGSSFPSLEVLDIGFPQHASRLNPVGSSHSQSFSGVVTDDGVVDLSMKLGKLRKIDISGNHFVTDKSLLALSLNCVLLSEILIRDCDFITQNGIGLAMRNAVNLTSISLDGIGIPSIDSFLEESFPHAKSLCELDLSNSFISDELLCLVAQACLPLNKLKISQCYNFSFAGIHCLLNGYQFLVYLDLEGANFLDDQSIVELSKFLCNLTFVNLSLCSKLTSYAFFTLMRNCPLLEEIRMERTNLGVEEFTTDFVVNGHVKSLNLAGNNFLDDGCIKEIALCCPNMQVLNISYCPTITEEGIGEVLGNCREIRHLEMNRCVGIKNLDIEFELPKLENLQAQSPGIDDEALAKIANKCPMLLHLNLDGCLSVTAEGVNQVVQNCRKLREISLKWCDNVRVDIIAFWVFARPSLRKIVPPCGFIPTNNQMNFFLRHGCLVCKG</sequence>
<dbReference type="GO" id="GO:0019005">
    <property type="term" value="C:SCF ubiquitin ligase complex"/>
    <property type="evidence" value="ECO:0007669"/>
    <property type="project" value="TreeGrafter"/>
</dbReference>
<dbReference type="InterPro" id="IPR057207">
    <property type="entry name" value="FBXL15_LRR"/>
</dbReference>
<dbReference type="PANTHER" id="PTHR13318">
    <property type="entry name" value="PARTNER OF PAIRED, ISOFORM B-RELATED"/>
    <property type="match status" value="1"/>
</dbReference>
<feature type="domain" description="F-box/LRR-repeat protein 15-like leucin rich repeat" evidence="1">
    <location>
        <begin position="287"/>
        <end position="548"/>
    </location>
</feature>
<evidence type="ECO:0000313" key="2">
    <source>
        <dbReference type="EMBL" id="MBX41691.1"/>
    </source>
</evidence>
<accession>A0A2P2NGT8</accession>
<protein>
    <submittedName>
        <fullName evidence="2">Uncharacterized protein MANES_04G105600</fullName>
    </submittedName>
</protein>
<dbReference type="PANTHER" id="PTHR13318:SF106">
    <property type="entry name" value="F-BOX_LRR-REPEAT PROTEIN 2"/>
    <property type="match status" value="1"/>
</dbReference>
<dbReference type="EMBL" id="GGEC01061207">
    <property type="protein sequence ID" value="MBX41691.1"/>
    <property type="molecule type" value="Transcribed_RNA"/>
</dbReference>
<dbReference type="Gene3D" id="3.80.10.10">
    <property type="entry name" value="Ribonuclease Inhibitor"/>
    <property type="match status" value="4"/>
</dbReference>
<dbReference type="SUPFAM" id="SSF52047">
    <property type="entry name" value="RNI-like"/>
    <property type="match status" value="2"/>
</dbReference>
<dbReference type="Pfam" id="PF25372">
    <property type="entry name" value="DUF7885"/>
    <property type="match status" value="1"/>
</dbReference>
<name>A0A2P2NGT8_RHIMU</name>
<organism evidence="2">
    <name type="scientific">Rhizophora mucronata</name>
    <name type="common">Asiatic mangrove</name>
    <dbReference type="NCBI Taxonomy" id="61149"/>
    <lineage>
        <taxon>Eukaryota</taxon>
        <taxon>Viridiplantae</taxon>
        <taxon>Streptophyta</taxon>
        <taxon>Embryophyta</taxon>
        <taxon>Tracheophyta</taxon>
        <taxon>Spermatophyta</taxon>
        <taxon>Magnoliopsida</taxon>
        <taxon>eudicotyledons</taxon>
        <taxon>Gunneridae</taxon>
        <taxon>Pentapetalae</taxon>
        <taxon>rosids</taxon>
        <taxon>fabids</taxon>
        <taxon>Malpighiales</taxon>
        <taxon>Rhizophoraceae</taxon>
        <taxon>Rhizophora</taxon>
    </lineage>
</organism>
<evidence type="ECO:0000259" key="1">
    <source>
        <dbReference type="Pfam" id="PF25372"/>
    </source>
</evidence>